<evidence type="ECO:0000313" key="8">
    <source>
        <dbReference type="Proteomes" id="UP000245137"/>
    </source>
</evidence>
<evidence type="ECO:0000259" key="6">
    <source>
        <dbReference type="Pfam" id="PF04932"/>
    </source>
</evidence>
<keyword evidence="2 5" id="KW-0812">Transmembrane</keyword>
<reference evidence="7 8" key="1">
    <citation type="journal article" date="2018" name="Appl. Microbiol. Biotechnol.">
        <title>Co-cultivation of the strictly anaerobic methanogen Methanosarcina barkeri with aerobic methanotrophs in an oxygen-limited membrane bioreactor.</title>
        <authorList>
            <person name="In 't Zandt M.H."/>
            <person name="van den Bosch T.J.M."/>
            <person name="Rijkers R."/>
            <person name="van Kessel M.A.H.J."/>
            <person name="Jetten M.S.M."/>
            <person name="Welte C.U."/>
        </authorList>
    </citation>
    <scope>NUCLEOTIDE SEQUENCE [LARGE SCALE GENOMIC DNA]</scope>
    <source>
        <strain evidence="7 8">DSM 17706</strain>
    </source>
</reference>
<evidence type="ECO:0000256" key="2">
    <source>
        <dbReference type="ARBA" id="ARBA00022692"/>
    </source>
</evidence>
<evidence type="ECO:0000256" key="5">
    <source>
        <dbReference type="SAM" id="Phobius"/>
    </source>
</evidence>
<feature type="transmembrane region" description="Helical" evidence="5">
    <location>
        <begin position="77"/>
        <end position="94"/>
    </location>
</feature>
<feature type="transmembrane region" description="Helical" evidence="5">
    <location>
        <begin position="198"/>
        <end position="214"/>
    </location>
</feature>
<dbReference type="RefSeq" id="WP_108917592.1">
    <property type="nucleotide sequence ID" value="NZ_CP189553.1"/>
</dbReference>
<name>A0A2U1SPK9_METSR</name>
<feature type="transmembrane region" description="Helical" evidence="5">
    <location>
        <begin position="101"/>
        <end position="119"/>
    </location>
</feature>
<feature type="transmembrane region" description="Helical" evidence="5">
    <location>
        <begin position="53"/>
        <end position="71"/>
    </location>
</feature>
<accession>A0A2U1SPK9</accession>
<feature type="domain" description="O-antigen ligase-related" evidence="6">
    <location>
        <begin position="230"/>
        <end position="370"/>
    </location>
</feature>
<dbReference type="GO" id="GO:0016020">
    <property type="term" value="C:membrane"/>
    <property type="evidence" value="ECO:0007669"/>
    <property type="project" value="UniProtKB-SubCell"/>
</dbReference>
<dbReference type="Pfam" id="PF04932">
    <property type="entry name" value="Wzy_C"/>
    <property type="match status" value="1"/>
</dbReference>
<dbReference type="InterPro" id="IPR051533">
    <property type="entry name" value="WaaL-like"/>
</dbReference>
<feature type="transmembrane region" description="Helical" evidence="5">
    <location>
        <begin position="221"/>
        <end position="239"/>
    </location>
</feature>
<keyword evidence="8" id="KW-1185">Reference proteome</keyword>
<dbReference type="AlphaFoldDB" id="A0A2U1SPK9"/>
<organism evidence="7 8">
    <name type="scientific">Methylosinus sporium</name>
    <dbReference type="NCBI Taxonomy" id="428"/>
    <lineage>
        <taxon>Bacteria</taxon>
        <taxon>Pseudomonadati</taxon>
        <taxon>Pseudomonadota</taxon>
        <taxon>Alphaproteobacteria</taxon>
        <taxon>Hyphomicrobiales</taxon>
        <taxon>Methylocystaceae</taxon>
        <taxon>Methylosinus</taxon>
    </lineage>
</organism>
<dbReference type="PANTHER" id="PTHR37422">
    <property type="entry name" value="TEICHURONIC ACID BIOSYNTHESIS PROTEIN TUAE"/>
    <property type="match status" value="1"/>
</dbReference>
<protein>
    <recommendedName>
        <fullName evidence="6">O-antigen ligase-related domain-containing protein</fullName>
    </recommendedName>
</protein>
<gene>
    <name evidence="7" type="ORF">C5689_12435</name>
</gene>
<comment type="subcellular location">
    <subcellularLocation>
        <location evidence="1">Membrane</location>
        <topology evidence="1">Multi-pass membrane protein</topology>
    </subcellularLocation>
</comment>
<keyword evidence="3 5" id="KW-1133">Transmembrane helix</keyword>
<proteinExistence type="predicted"/>
<dbReference type="PANTHER" id="PTHR37422:SF21">
    <property type="entry name" value="EXOQ-LIKE PROTEIN"/>
    <property type="match status" value="1"/>
</dbReference>
<feature type="transmembrane region" description="Helical" evidence="5">
    <location>
        <begin position="125"/>
        <end position="145"/>
    </location>
</feature>
<keyword evidence="4 5" id="KW-0472">Membrane</keyword>
<evidence type="ECO:0000256" key="4">
    <source>
        <dbReference type="ARBA" id="ARBA00023136"/>
    </source>
</evidence>
<dbReference type="InterPro" id="IPR007016">
    <property type="entry name" value="O-antigen_ligase-rel_domated"/>
</dbReference>
<evidence type="ECO:0000256" key="3">
    <source>
        <dbReference type="ARBA" id="ARBA00022989"/>
    </source>
</evidence>
<evidence type="ECO:0000256" key="1">
    <source>
        <dbReference type="ARBA" id="ARBA00004141"/>
    </source>
</evidence>
<feature type="transmembrane region" description="Helical" evidence="5">
    <location>
        <begin position="157"/>
        <end position="178"/>
    </location>
</feature>
<dbReference type="OrthoDB" id="9796592at2"/>
<feature type="transmembrane region" description="Helical" evidence="5">
    <location>
        <begin position="272"/>
        <end position="293"/>
    </location>
</feature>
<feature type="transmembrane region" description="Helical" evidence="5">
    <location>
        <begin position="363"/>
        <end position="384"/>
    </location>
</feature>
<sequence>MTRLANSQGAVLTSRASRPKARDLLDRSDMGQAMTEAAAAAPQPRWTLNYPRLLNALFWITAFSGSVVFIEPSPYDGLILLTLIVWVLGGVRIHRAVLPGVALLVLWTLGGYISLIPYWNEPDPVEFMTHTLFISTTGVFYMLFFSENTSRRFDLCMSGYAASCMLAAVIAVGSWAGLFGNPLTMTLDGRAMAPFKDPNVLGSYMVPGVLYFVQRLLLGRWAYWPVTLAGLALSGAALFTSFSRGSWGAAVVSIALMTIMSVATADSRKMRLRIGFMALAVVGVVAVGVGAALTEPSVREFFFKRASATQDYDEGPTGRFGNQKRSLPMLVERPNGMGPLRFRLTFGLEPHNSYINAFASNGWLGGFAFLGLVLTTTFIGFRLSLTRSPYLRQGQLIWSAMFVFFLQALQIDIDHWRYFFIYLGAVWGLEVGRVKWAERNAATARSEARP</sequence>
<feature type="transmembrane region" description="Helical" evidence="5">
    <location>
        <begin position="245"/>
        <end position="265"/>
    </location>
</feature>
<dbReference type="Proteomes" id="UP000245137">
    <property type="component" value="Unassembled WGS sequence"/>
</dbReference>
<dbReference type="EMBL" id="PUIV01000019">
    <property type="protein sequence ID" value="PWB93542.1"/>
    <property type="molecule type" value="Genomic_DNA"/>
</dbReference>
<evidence type="ECO:0000313" key="7">
    <source>
        <dbReference type="EMBL" id="PWB93542.1"/>
    </source>
</evidence>
<comment type="caution">
    <text evidence="7">The sequence shown here is derived from an EMBL/GenBank/DDBJ whole genome shotgun (WGS) entry which is preliminary data.</text>
</comment>